<dbReference type="RefSeq" id="WP_160325805.1">
    <property type="nucleotide sequence ID" value="NZ_CP031598.1"/>
</dbReference>
<sequence length="49" mass="5080">MPAALILIDIQTGFDNAAWGERTAPAAEDTAGALLTAWRAACDILQGHA</sequence>
<accession>A0A5P3AD30</accession>
<dbReference type="AlphaFoldDB" id="A0A5P3AD30"/>
<evidence type="ECO:0000313" key="1">
    <source>
        <dbReference type="EMBL" id="QEW26238.1"/>
    </source>
</evidence>
<evidence type="ECO:0000313" key="2">
    <source>
        <dbReference type="Proteomes" id="UP000325785"/>
    </source>
</evidence>
<proteinExistence type="predicted"/>
<name>A0A5P3AD30_9RHOB</name>
<evidence type="ECO:0008006" key="3">
    <source>
        <dbReference type="Google" id="ProtNLM"/>
    </source>
</evidence>
<dbReference type="EMBL" id="CP031598">
    <property type="protein sequence ID" value="QEW26238.1"/>
    <property type="molecule type" value="Genomic_DNA"/>
</dbReference>
<gene>
    <name evidence="1" type="ORF">RIdsm_02036</name>
</gene>
<dbReference type="InterPro" id="IPR036380">
    <property type="entry name" value="Isochorismatase-like_sf"/>
</dbReference>
<organism evidence="1 2">
    <name type="scientific">Roseovarius indicus</name>
    <dbReference type="NCBI Taxonomy" id="540747"/>
    <lineage>
        <taxon>Bacteria</taxon>
        <taxon>Pseudomonadati</taxon>
        <taxon>Pseudomonadota</taxon>
        <taxon>Alphaproteobacteria</taxon>
        <taxon>Rhodobacterales</taxon>
        <taxon>Roseobacteraceae</taxon>
        <taxon>Roseovarius</taxon>
    </lineage>
</organism>
<protein>
    <recommendedName>
        <fullName evidence="3">Isochorismatase family protein</fullName>
    </recommendedName>
</protein>
<dbReference type="KEGG" id="rid:RIdsm_02036"/>
<dbReference type="Proteomes" id="UP000325785">
    <property type="component" value="Chromosome"/>
</dbReference>
<reference evidence="1 2" key="1">
    <citation type="submission" date="2018-08" db="EMBL/GenBank/DDBJ databases">
        <title>Genetic Globetrotter - A new plasmid hitch-hiking vast phylogenetic and geographic distances.</title>
        <authorList>
            <person name="Vollmers J."/>
            <person name="Petersen J."/>
        </authorList>
    </citation>
    <scope>NUCLEOTIDE SEQUENCE [LARGE SCALE GENOMIC DNA]</scope>
    <source>
        <strain evidence="1 2">DSM 26383</strain>
    </source>
</reference>
<dbReference type="Gene3D" id="3.40.50.850">
    <property type="entry name" value="Isochorismatase-like"/>
    <property type="match status" value="1"/>
</dbReference>